<keyword evidence="3 6" id="KW-1133">Transmembrane helix</keyword>
<comment type="caution">
    <text evidence="8">The sequence shown here is derived from an EMBL/GenBank/DDBJ whole genome shotgun (WGS) entry which is preliminary data.</text>
</comment>
<keyword evidence="1" id="KW-1003">Cell membrane</keyword>
<reference evidence="8" key="1">
    <citation type="submission" date="2022-05" db="EMBL/GenBank/DDBJ databases">
        <authorList>
            <person name="Jo J.-H."/>
            <person name="Im W.-T."/>
        </authorList>
    </citation>
    <scope>NUCLEOTIDE SEQUENCE</scope>
    <source>
        <strain evidence="8">SE158</strain>
    </source>
</reference>
<dbReference type="EMBL" id="JAMGBD010000002">
    <property type="protein sequence ID" value="MCL6684555.1"/>
    <property type="molecule type" value="Genomic_DNA"/>
</dbReference>
<dbReference type="InterPro" id="IPR010445">
    <property type="entry name" value="LapA_dom"/>
</dbReference>
<evidence type="ECO:0000256" key="2">
    <source>
        <dbReference type="ARBA" id="ARBA00022692"/>
    </source>
</evidence>
<dbReference type="Proteomes" id="UP001165363">
    <property type="component" value="Unassembled WGS sequence"/>
</dbReference>
<feature type="transmembrane region" description="Helical" evidence="6">
    <location>
        <begin position="7"/>
        <end position="24"/>
    </location>
</feature>
<protein>
    <submittedName>
        <fullName evidence="8">Lipopolysaccharide assembly protein LapA domain-containing protein</fullName>
    </submittedName>
</protein>
<accession>A0ABT0RPY9</accession>
<evidence type="ECO:0000256" key="3">
    <source>
        <dbReference type="ARBA" id="ARBA00022989"/>
    </source>
</evidence>
<gene>
    <name evidence="8" type="ORF">LZ536_11680</name>
</gene>
<feature type="transmembrane region" description="Helical" evidence="6">
    <location>
        <begin position="39"/>
        <end position="60"/>
    </location>
</feature>
<evidence type="ECO:0000256" key="6">
    <source>
        <dbReference type="SAM" id="Phobius"/>
    </source>
</evidence>
<evidence type="ECO:0000256" key="1">
    <source>
        <dbReference type="ARBA" id="ARBA00022475"/>
    </source>
</evidence>
<sequence>MQFLRTLFWVVIAAFVAIIASNNWSDITLNLWGNLQADIKIPVLLLITFTAGFLPTWLIMRGKLWRVRRRLSQEEVKAVPAAPTATPPPEEDGL</sequence>
<evidence type="ECO:0000313" key="8">
    <source>
        <dbReference type="EMBL" id="MCL6684555.1"/>
    </source>
</evidence>
<name>A0ABT0RPY9_9SPHN</name>
<evidence type="ECO:0000256" key="5">
    <source>
        <dbReference type="SAM" id="MobiDB-lite"/>
    </source>
</evidence>
<evidence type="ECO:0000259" key="7">
    <source>
        <dbReference type="Pfam" id="PF06305"/>
    </source>
</evidence>
<keyword evidence="9" id="KW-1185">Reference proteome</keyword>
<keyword evidence="4 6" id="KW-0472">Membrane</keyword>
<evidence type="ECO:0000313" key="9">
    <source>
        <dbReference type="Proteomes" id="UP001165363"/>
    </source>
</evidence>
<proteinExistence type="predicted"/>
<organism evidence="8 9">
    <name type="scientific">Sphingomonas alba</name>
    <dbReference type="NCBI Taxonomy" id="2908208"/>
    <lineage>
        <taxon>Bacteria</taxon>
        <taxon>Pseudomonadati</taxon>
        <taxon>Pseudomonadota</taxon>
        <taxon>Alphaproteobacteria</taxon>
        <taxon>Sphingomonadales</taxon>
        <taxon>Sphingomonadaceae</taxon>
        <taxon>Sphingomonas</taxon>
    </lineage>
</organism>
<feature type="domain" description="Lipopolysaccharide assembly protein A" evidence="7">
    <location>
        <begin position="23"/>
        <end position="74"/>
    </location>
</feature>
<dbReference type="RefSeq" id="WP_249848961.1">
    <property type="nucleotide sequence ID" value="NZ_JAMGBD010000002.1"/>
</dbReference>
<feature type="region of interest" description="Disordered" evidence="5">
    <location>
        <begin position="75"/>
        <end position="94"/>
    </location>
</feature>
<keyword evidence="2 6" id="KW-0812">Transmembrane</keyword>
<evidence type="ECO:0000256" key="4">
    <source>
        <dbReference type="ARBA" id="ARBA00023136"/>
    </source>
</evidence>
<dbReference type="Pfam" id="PF06305">
    <property type="entry name" value="LapA_dom"/>
    <property type="match status" value="1"/>
</dbReference>